<dbReference type="GO" id="GO:0010181">
    <property type="term" value="F:FMN binding"/>
    <property type="evidence" value="ECO:0007669"/>
    <property type="project" value="InterPro"/>
</dbReference>
<keyword evidence="3 7" id="KW-0288">FMN</keyword>
<feature type="binding site" evidence="7">
    <location>
        <position position="194"/>
    </location>
    <ligand>
        <name>glyoxylate</name>
        <dbReference type="ChEBI" id="CHEBI:36655"/>
    </ligand>
</feature>
<feature type="binding site" evidence="7">
    <location>
        <position position="299"/>
    </location>
    <ligand>
        <name>glyoxylate</name>
        <dbReference type="ChEBI" id="CHEBI:36655"/>
    </ligand>
</feature>
<reference evidence="9 10" key="1">
    <citation type="submission" date="2020-07" db="EMBL/GenBank/DDBJ databases">
        <title>Sequencing the genomes of 1000 actinobacteria strains.</title>
        <authorList>
            <person name="Klenk H.-P."/>
        </authorList>
    </citation>
    <scope>NUCLEOTIDE SEQUENCE [LARGE SCALE GENOMIC DNA]</scope>
    <source>
        <strain evidence="9 10">DSM 26341</strain>
    </source>
</reference>
<dbReference type="FunFam" id="3.20.20.70:FF:000029">
    <property type="entry name" value="L-lactate dehydrogenase"/>
    <property type="match status" value="1"/>
</dbReference>
<dbReference type="AlphaFoldDB" id="A0A7Z0IH66"/>
<protein>
    <submittedName>
        <fullName evidence="9">L-lactate dehydrogenase (Cytochrome)</fullName>
        <ecNumber evidence="9">1.1.2.3</ecNumber>
    </submittedName>
</protein>
<dbReference type="CDD" id="cd02809">
    <property type="entry name" value="alpha_hydroxyacid_oxid_FMN"/>
    <property type="match status" value="1"/>
</dbReference>
<dbReference type="InterPro" id="IPR008259">
    <property type="entry name" value="FMN_hydac_DH_AS"/>
</dbReference>
<name>A0A7Z0IH66_9MICO</name>
<feature type="binding site" evidence="7">
    <location>
        <position position="297"/>
    </location>
    <ligand>
        <name>FMN</name>
        <dbReference type="ChEBI" id="CHEBI:58210"/>
    </ligand>
</feature>
<dbReference type="EMBL" id="JACBZP010000001">
    <property type="protein sequence ID" value="NYI67519.1"/>
    <property type="molecule type" value="Genomic_DNA"/>
</dbReference>
<comment type="caution">
    <text evidence="9">The sequence shown here is derived from an EMBL/GenBank/DDBJ whole genome shotgun (WGS) entry which is preliminary data.</text>
</comment>
<comment type="similarity">
    <text evidence="5">Belongs to the FMN-dependent alpha-hydroxy acid dehydrogenase family.</text>
</comment>
<dbReference type="PIRSF" id="PIRSF000138">
    <property type="entry name" value="Al-hdrx_acd_dh"/>
    <property type="match status" value="1"/>
</dbReference>
<feature type="binding site" evidence="7">
    <location>
        <position position="159"/>
    </location>
    <ligand>
        <name>glyoxylate</name>
        <dbReference type="ChEBI" id="CHEBI:36655"/>
    </ligand>
</feature>
<evidence type="ECO:0000256" key="1">
    <source>
        <dbReference type="ARBA" id="ARBA00001917"/>
    </source>
</evidence>
<dbReference type="Pfam" id="PF01070">
    <property type="entry name" value="FMN_dh"/>
    <property type="match status" value="1"/>
</dbReference>
<dbReference type="InterPro" id="IPR013785">
    <property type="entry name" value="Aldolase_TIM"/>
</dbReference>
<feature type="binding site" evidence="7">
    <location>
        <position position="53"/>
    </location>
    <ligand>
        <name>glyoxylate</name>
        <dbReference type="ChEBI" id="CHEBI:36655"/>
    </ligand>
</feature>
<evidence type="ECO:0000313" key="10">
    <source>
        <dbReference type="Proteomes" id="UP000539111"/>
    </source>
</evidence>
<keyword evidence="2 7" id="KW-0285">Flavoprotein</keyword>
<evidence type="ECO:0000256" key="4">
    <source>
        <dbReference type="ARBA" id="ARBA00023002"/>
    </source>
</evidence>
<dbReference type="EC" id="1.1.2.3" evidence="9"/>
<dbReference type="InterPro" id="IPR037396">
    <property type="entry name" value="FMN_HAD"/>
</dbReference>
<dbReference type="InterPro" id="IPR012133">
    <property type="entry name" value="Alpha-hydoxy_acid_DH_FMN"/>
</dbReference>
<feature type="binding site" evidence="7">
    <location>
        <position position="185"/>
    </location>
    <ligand>
        <name>FMN</name>
        <dbReference type="ChEBI" id="CHEBI:58210"/>
    </ligand>
</feature>
<feature type="binding site" evidence="7">
    <location>
        <position position="275"/>
    </location>
    <ligand>
        <name>FMN</name>
        <dbReference type="ChEBI" id="CHEBI:58210"/>
    </ligand>
</feature>
<keyword evidence="4 9" id="KW-0560">Oxidoreductase</keyword>
<evidence type="ECO:0000256" key="3">
    <source>
        <dbReference type="ARBA" id="ARBA00022643"/>
    </source>
</evidence>
<dbReference type="Proteomes" id="UP000539111">
    <property type="component" value="Unassembled WGS sequence"/>
</dbReference>
<feature type="domain" description="FMN hydroxy acid dehydrogenase" evidence="8">
    <location>
        <begin position="27"/>
        <end position="404"/>
    </location>
</feature>
<dbReference type="Gene3D" id="3.20.20.70">
    <property type="entry name" value="Aldolase class I"/>
    <property type="match status" value="1"/>
</dbReference>
<feature type="binding site" evidence="7">
    <location>
        <position position="302"/>
    </location>
    <ligand>
        <name>glyoxylate</name>
        <dbReference type="ChEBI" id="CHEBI:36655"/>
    </ligand>
</feature>
<comment type="cofactor">
    <cofactor evidence="1">
        <name>FMN</name>
        <dbReference type="ChEBI" id="CHEBI:58210"/>
    </cofactor>
</comment>
<keyword evidence="10" id="KW-1185">Reference proteome</keyword>
<evidence type="ECO:0000256" key="7">
    <source>
        <dbReference type="PIRSR" id="PIRSR000138-2"/>
    </source>
</evidence>
<dbReference type="PROSITE" id="PS51349">
    <property type="entry name" value="FMN_HYDROXY_ACID_DH_2"/>
    <property type="match status" value="1"/>
</dbReference>
<proteinExistence type="inferred from homology"/>
<evidence type="ECO:0000259" key="8">
    <source>
        <dbReference type="PROSITE" id="PS51349"/>
    </source>
</evidence>
<feature type="binding site" evidence="7">
    <location>
        <begin position="353"/>
        <end position="354"/>
    </location>
    <ligand>
        <name>FMN</name>
        <dbReference type="ChEBI" id="CHEBI:58210"/>
    </ligand>
</feature>
<dbReference type="PROSITE" id="PS00557">
    <property type="entry name" value="FMN_HYDROXY_ACID_DH_1"/>
    <property type="match status" value="1"/>
</dbReference>
<evidence type="ECO:0000256" key="5">
    <source>
        <dbReference type="ARBA" id="ARBA00024042"/>
    </source>
</evidence>
<dbReference type="InterPro" id="IPR000262">
    <property type="entry name" value="FMN-dep_DH"/>
</dbReference>
<feature type="binding site" evidence="7">
    <location>
        <begin position="106"/>
        <end position="108"/>
    </location>
    <ligand>
        <name>FMN</name>
        <dbReference type="ChEBI" id="CHEBI:58210"/>
    </ligand>
</feature>
<feature type="active site" description="Proton acceptor" evidence="6">
    <location>
        <position position="299"/>
    </location>
</feature>
<dbReference type="PANTHER" id="PTHR10578:SF107">
    <property type="entry name" value="2-HYDROXYACID OXIDASE 1"/>
    <property type="match status" value="1"/>
</dbReference>
<organism evidence="9 10">
    <name type="scientific">Spelaeicoccus albus</name>
    <dbReference type="NCBI Taxonomy" id="1280376"/>
    <lineage>
        <taxon>Bacteria</taxon>
        <taxon>Bacillati</taxon>
        <taxon>Actinomycetota</taxon>
        <taxon>Actinomycetes</taxon>
        <taxon>Micrococcales</taxon>
        <taxon>Brevibacteriaceae</taxon>
        <taxon>Spelaeicoccus</taxon>
    </lineage>
</organism>
<gene>
    <name evidence="9" type="ORF">BJY26_001825</name>
</gene>
<sequence>MKRQLPKWSDLQPLLQFKTPDLNRRRARVNSAADVWDLRRIAKRRTPTGPFDYTDGAAELELGLSNARQAYRNVEFIPGVLRDVSDVDMSTTIAGAPSALPFGIAPTGFTRMMQAEGEIAGVQAAHAAGIPFSLSTMGTTSPERVAAAAPGSRRWFQLYLWNDRDASLELIRRAAASGFDTLMVTVDCAVAGARLRDVRNGLTVPPQLTVKTVLDASYRPEWWINFLTTEPLTFASFNHFDGTVAELMNKMFDPTLSFDDLEWLREIWKGKLFVKGVQTVDDAQKAVDHGADGVVLSNHGGRQLDRAPIPLHVLPAVREKLGKSAEIILDTGIMNGGDVVAAIAAGADFTLVGRAYLYGLMAGGRLGVDRMIDILSAETKRTMALLGVSSVGELTPDHVKLHARA</sequence>
<feature type="binding site" evidence="7">
    <location>
        <position position="157"/>
    </location>
    <ligand>
        <name>FMN</name>
        <dbReference type="ChEBI" id="CHEBI:58210"/>
    </ligand>
</feature>
<dbReference type="GO" id="GO:0004460">
    <property type="term" value="F:L-lactate dehydrogenase (cytochrome) activity"/>
    <property type="evidence" value="ECO:0007669"/>
    <property type="project" value="UniProtKB-EC"/>
</dbReference>
<evidence type="ECO:0000256" key="2">
    <source>
        <dbReference type="ARBA" id="ARBA00022630"/>
    </source>
</evidence>
<dbReference type="PANTHER" id="PTHR10578">
    <property type="entry name" value="S -2-HYDROXY-ACID OXIDASE-RELATED"/>
    <property type="match status" value="1"/>
</dbReference>
<evidence type="ECO:0000256" key="6">
    <source>
        <dbReference type="PIRSR" id="PIRSR000138-1"/>
    </source>
</evidence>
<feature type="binding site" evidence="7">
    <location>
        <position position="135"/>
    </location>
    <ligand>
        <name>FMN</name>
        <dbReference type="ChEBI" id="CHEBI:58210"/>
    </ligand>
</feature>
<dbReference type="SUPFAM" id="SSF51395">
    <property type="entry name" value="FMN-linked oxidoreductases"/>
    <property type="match status" value="1"/>
</dbReference>
<accession>A0A7Z0IH66</accession>
<evidence type="ECO:0000313" key="9">
    <source>
        <dbReference type="EMBL" id="NYI67519.1"/>
    </source>
</evidence>